<keyword evidence="4" id="KW-1185">Reference proteome</keyword>
<feature type="region of interest" description="Disordered" evidence="1">
    <location>
        <begin position="823"/>
        <end position="1009"/>
    </location>
</feature>
<keyword evidence="2" id="KW-0472">Membrane</keyword>
<feature type="transmembrane region" description="Helical" evidence="2">
    <location>
        <begin position="1094"/>
        <end position="1112"/>
    </location>
</feature>
<proteinExistence type="predicted"/>
<feature type="compositionally biased region" description="Basic residues" evidence="1">
    <location>
        <begin position="937"/>
        <end position="947"/>
    </location>
</feature>
<feature type="compositionally biased region" description="Polar residues" evidence="1">
    <location>
        <begin position="983"/>
        <end position="993"/>
    </location>
</feature>
<feature type="transmembrane region" description="Helical" evidence="2">
    <location>
        <begin position="1119"/>
        <end position="1139"/>
    </location>
</feature>
<feature type="region of interest" description="Disordered" evidence="1">
    <location>
        <begin position="722"/>
        <end position="750"/>
    </location>
</feature>
<keyword evidence="2" id="KW-1133">Transmembrane helix</keyword>
<feature type="transmembrane region" description="Helical" evidence="2">
    <location>
        <begin position="1145"/>
        <end position="1170"/>
    </location>
</feature>
<evidence type="ECO:0000313" key="4">
    <source>
        <dbReference type="Proteomes" id="UP000784294"/>
    </source>
</evidence>
<dbReference type="Proteomes" id="UP000784294">
    <property type="component" value="Unassembled WGS sequence"/>
</dbReference>
<comment type="caution">
    <text evidence="3">The sequence shown here is derived from an EMBL/GenBank/DDBJ whole genome shotgun (WGS) entry which is preliminary data.</text>
</comment>
<sequence length="1295" mass="135736">MLAKTVPVGQQRRLVNSLWPGLDSASASASASASPGLGLVSGAPACPPTRRHDRATATSTSTATATATATSTVSLGGLTGVGRLQLGAIGASDRAESRDPVEWIQTPTTPTATATATATATGARSKSDSGAFSASDEGGVGGGGAAFCRPLRFSIGDLIEEEKCAGSALFAVDQASRLVRVECRKPGCRCVLKHQSLLALKVVSGVSLVQAVRLPGDSASDRLLGLFGLGPAPSSQSDAGASPPIMLTSCCPFWFELVHKTPSGPSDTTPCHGPPLPVWTSAKAVWKARPPLFLVRAPTRCFLSRDSTGQALFAARSRSRTPSRQNRLQPPNDTVGVGVGVGVVSLDADVPLRLRPGTVLRLLDCRICRLFSAATASPSSPSSPFTSSSSSCVSAASGGARTLPMLHCSVVGGRALSSLASAHVSNGDVNGDVDGDGDVFGWFALTGPRPVFLPLDDASVAFSPVALSSRLAGNGDGDAADWAGGGAHSLISLLTRYRLPLTVRLLLDPTPTSTSTSTCDWLSAARRPAPCLRLFECFHGDLVFLEPLSDCHGDGDGDGASRFFVVTADMLAQHTLLVAEATSARGHRRRLERHAARVAHFLAATHPVYGLAYLLRYLEETTQYSTTGPPHAPLTRTLGPPRVALALALDDASPSASVAAAAAIAVGEADDLVMPTDVDTDANGDGDADGSSRLRSAAGLLTPLACGVAATPANLVAKETDELNARRRPPTQACRTHVASAARRPGGRLAASTAIGPAGAARRPMAGLADGDSPCRRAVGVGVGGRLAALHAPIAARQPAPAAVHLALAAPIGTRARLARTADNGDADADADASTQTGLGRGRLASLRGSAPPRRFGRGDDALPRQHAQPRPSAQPPAQPRRVHTPTTTGTTPATATRLRDHAGLVRRDADANGDADGDGDGDELGGRRSGLAGSHQHQHHHHHQRRNDRPLGLLPARAAPPRRVAARPARLADQSARGHVTGASTSVSSPAGQTAPTVPTASTASPAPAPAELHVHNLTQKPLSLSLSLSLSLFVSSSTPPSLALQSPGALAIAFSVAFSRLLSILSFFYLFFSSGLFFILFFFYFFFSSRLLFILSSTLSSRLVFSFCFSSIYSSRLIFFSLCLYSTSYSRLVFFSFCFSSRLVFFTFCLSFILSSRLFILSFFYLFFSSRLVSSTILTVSTPRFAALLSLPTFPPNSYPPSRPFFFLHSFRLLFSAILCHRTQEQTGPPAMLVVLFALYIKPVNIHQPPCPQTSGPAHSPTHPFTHSPIRLKRQLDLSSRQSPSVRGQSASR</sequence>
<feature type="compositionally biased region" description="Polar residues" evidence="1">
    <location>
        <begin position="320"/>
        <end position="332"/>
    </location>
</feature>
<feature type="compositionally biased region" description="Acidic residues" evidence="1">
    <location>
        <begin position="912"/>
        <end position="924"/>
    </location>
</feature>
<feature type="compositionally biased region" description="Low complexity" evidence="1">
    <location>
        <begin position="842"/>
        <end position="851"/>
    </location>
</feature>
<gene>
    <name evidence="3" type="ORF">PXEA_LOCUS31319</name>
</gene>
<feature type="compositionally biased region" description="Low complexity" evidence="1">
    <location>
        <begin position="995"/>
        <end position="1007"/>
    </location>
</feature>
<organism evidence="3 4">
    <name type="scientific">Protopolystoma xenopodis</name>
    <dbReference type="NCBI Taxonomy" id="117903"/>
    <lineage>
        <taxon>Eukaryota</taxon>
        <taxon>Metazoa</taxon>
        <taxon>Spiralia</taxon>
        <taxon>Lophotrochozoa</taxon>
        <taxon>Platyhelminthes</taxon>
        <taxon>Monogenea</taxon>
        <taxon>Polyopisthocotylea</taxon>
        <taxon>Polystomatidea</taxon>
        <taxon>Polystomatidae</taxon>
        <taxon>Protopolystoma</taxon>
    </lineage>
</organism>
<feature type="compositionally biased region" description="Polar residues" evidence="1">
    <location>
        <begin position="122"/>
        <end position="132"/>
    </location>
</feature>
<dbReference type="OrthoDB" id="6258948at2759"/>
<keyword evidence="2" id="KW-0812">Transmembrane</keyword>
<evidence type="ECO:0000256" key="2">
    <source>
        <dbReference type="SAM" id="Phobius"/>
    </source>
</evidence>
<feature type="region of interest" description="Disordered" evidence="1">
    <location>
        <begin position="314"/>
        <end position="334"/>
    </location>
</feature>
<feature type="region of interest" description="Disordered" evidence="1">
    <location>
        <begin position="40"/>
        <end position="67"/>
    </location>
</feature>
<feature type="region of interest" description="Disordered" evidence="1">
    <location>
        <begin position="110"/>
        <end position="139"/>
    </location>
</feature>
<feature type="compositionally biased region" description="Basic and acidic residues" evidence="1">
    <location>
        <begin position="898"/>
        <end position="911"/>
    </location>
</feature>
<reference evidence="3" key="1">
    <citation type="submission" date="2018-11" db="EMBL/GenBank/DDBJ databases">
        <authorList>
            <consortium name="Pathogen Informatics"/>
        </authorList>
    </citation>
    <scope>NUCLEOTIDE SEQUENCE</scope>
</reference>
<dbReference type="EMBL" id="CAAALY010256224">
    <property type="protein sequence ID" value="VEL37879.1"/>
    <property type="molecule type" value="Genomic_DNA"/>
</dbReference>
<feature type="compositionally biased region" description="Low complexity" evidence="1">
    <location>
        <begin position="110"/>
        <end position="121"/>
    </location>
</feature>
<accession>A0A3S5B6G3</accession>
<feature type="compositionally biased region" description="Low complexity" evidence="1">
    <location>
        <begin position="56"/>
        <end position="67"/>
    </location>
</feature>
<evidence type="ECO:0000313" key="3">
    <source>
        <dbReference type="EMBL" id="VEL37879.1"/>
    </source>
</evidence>
<feature type="transmembrane region" description="Helical" evidence="2">
    <location>
        <begin position="1069"/>
        <end position="1088"/>
    </location>
</feature>
<evidence type="ECO:0000256" key="1">
    <source>
        <dbReference type="SAM" id="MobiDB-lite"/>
    </source>
</evidence>
<protein>
    <submittedName>
        <fullName evidence="3">Uncharacterized protein</fullName>
    </submittedName>
</protein>
<feature type="compositionally biased region" description="Low complexity" evidence="1">
    <location>
        <begin position="885"/>
        <end position="897"/>
    </location>
</feature>
<feature type="compositionally biased region" description="Low complexity" evidence="1">
    <location>
        <begin position="951"/>
        <end position="973"/>
    </location>
</feature>
<name>A0A3S5B6G3_9PLAT</name>